<comment type="caution">
    <text evidence="6">The sequence shown here is derived from an EMBL/GenBank/DDBJ whole genome shotgun (WGS) entry which is preliminary data.</text>
</comment>
<dbReference type="InterPro" id="IPR000843">
    <property type="entry name" value="HTH_LacI"/>
</dbReference>
<dbReference type="Gene3D" id="3.40.50.2300">
    <property type="match status" value="2"/>
</dbReference>
<dbReference type="InterPro" id="IPR046335">
    <property type="entry name" value="LacI/GalR-like_sensor"/>
</dbReference>
<dbReference type="CDD" id="cd06267">
    <property type="entry name" value="PBP1_LacI_sugar_binding-like"/>
    <property type="match status" value="1"/>
</dbReference>
<dbReference type="RefSeq" id="WP_386740347.1">
    <property type="nucleotide sequence ID" value="NZ_JBHSMG010000002.1"/>
</dbReference>
<dbReference type="SUPFAM" id="SSF47413">
    <property type="entry name" value="lambda repressor-like DNA-binding domains"/>
    <property type="match status" value="1"/>
</dbReference>
<gene>
    <name evidence="6" type="ORF">ACFPJ4_10460</name>
</gene>
<organism evidence="6 7">
    <name type="scientific">Lysinimonas soli</name>
    <dbReference type="NCBI Taxonomy" id="1074233"/>
    <lineage>
        <taxon>Bacteria</taxon>
        <taxon>Bacillati</taxon>
        <taxon>Actinomycetota</taxon>
        <taxon>Actinomycetes</taxon>
        <taxon>Micrococcales</taxon>
        <taxon>Microbacteriaceae</taxon>
        <taxon>Lysinimonas</taxon>
    </lineage>
</organism>
<dbReference type="PROSITE" id="PS50932">
    <property type="entry name" value="HTH_LACI_2"/>
    <property type="match status" value="1"/>
</dbReference>
<dbReference type="Gene3D" id="1.10.260.40">
    <property type="entry name" value="lambda repressor-like DNA-binding domains"/>
    <property type="match status" value="1"/>
</dbReference>
<dbReference type="InterPro" id="IPR010982">
    <property type="entry name" value="Lambda_DNA-bd_dom_sf"/>
</dbReference>
<dbReference type="GO" id="GO:0003677">
    <property type="term" value="F:DNA binding"/>
    <property type="evidence" value="ECO:0007669"/>
    <property type="project" value="UniProtKB-KW"/>
</dbReference>
<accession>A0ABW0NTM5</accession>
<dbReference type="EMBL" id="JBHSMG010000002">
    <property type="protein sequence ID" value="MFC5502658.1"/>
    <property type="molecule type" value="Genomic_DNA"/>
</dbReference>
<dbReference type="Pfam" id="PF00356">
    <property type="entry name" value="LacI"/>
    <property type="match status" value="1"/>
</dbReference>
<evidence type="ECO:0000313" key="6">
    <source>
        <dbReference type="EMBL" id="MFC5502658.1"/>
    </source>
</evidence>
<dbReference type="Pfam" id="PF13377">
    <property type="entry name" value="Peripla_BP_3"/>
    <property type="match status" value="1"/>
</dbReference>
<feature type="domain" description="HTH lacI-type" evidence="4">
    <location>
        <begin position="9"/>
        <end position="62"/>
    </location>
</feature>
<reference evidence="7" key="1">
    <citation type="journal article" date="2019" name="Int. J. Syst. Evol. Microbiol.">
        <title>The Global Catalogue of Microorganisms (GCM) 10K type strain sequencing project: providing services to taxonomists for standard genome sequencing and annotation.</title>
        <authorList>
            <consortium name="The Broad Institute Genomics Platform"/>
            <consortium name="The Broad Institute Genome Sequencing Center for Infectious Disease"/>
            <person name="Wu L."/>
            <person name="Ma J."/>
        </authorList>
    </citation>
    <scope>NUCLEOTIDE SEQUENCE [LARGE SCALE GENOMIC DNA]</scope>
    <source>
        <strain evidence="7">CGMCC 4.6997</strain>
    </source>
</reference>
<dbReference type="SUPFAM" id="SSF53822">
    <property type="entry name" value="Periplasmic binding protein-like I"/>
    <property type="match status" value="1"/>
</dbReference>
<dbReference type="SMART" id="SM00354">
    <property type="entry name" value="HTH_LACI"/>
    <property type="match status" value="1"/>
</dbReference>
<evidence type="ECO:0000256" key="1">
    <source>
        <dbReference type="ARBA" id="ARBA00023015"/>
    </source>
</evidence>
<evidence type="ECO:0000256" key="2">
    <source>
        <dbReference type="ARBA" id="ARBA00023125"/>
    </source>
</evidence>
<keyword evidence="3" id="KW-0804">Transcription</keyword>
<dbReference type="Proteomes" id="UP001596039">
    <property type="component" value="Unassembled WGS sequence"/>
</dbReference>
<dbReference type="PANTHER" id="PTHR30146">
    <property type="entry name" value="LACI-RELATED TRANSCRIPTIONAL REPRESSOR"/>
    <property type="match status" value="1"/>
</dbReference>
<evidence type="ECO:0000256" key="3">
    <source>
        <dbReference type="ARBA" id="ARBA00023163"/>
    </source>
</evidence>
<proteinExistence type="predicted"/>
<feature type="domain" description="HTH cro/C1-type" evidence="5">
    <location>
        <begin position="8"/>
        <end position="52"/>
    </location>
</feature>
<name>A0ABW0NTM5_9MICO</name>
<keyword evidence="7" id="KW-1185">Reference proteome</keyword>
<dbReference type="CDD" id="cd01392">
    <property type="entry name" value="HTH_LacI"/>
    <property type="match status" value="1"/>
</dbReference>
<keyword evidence="2 6" id="KW-0238">DNA-binding</keyword>
<evidence type="ECO:0000259" key="4">
    <source>
        <dbReference type="PROSITE" id="PS50932"/>
    </source>
</evidence>
<protein>
    <submittedName>
        <fullName evidence="6">LacI family DNA-binding transcriptional regulator</fullName>
    </submittedName>
</protein>
<evidence type="ECO:0000313" key="7">
    <source>
        <dbReference type="Proteomes" id="UP001596039"/>
    </source>
</evidence>
<keyword evidence="1" id="KW-0805">Transcription regulation</keyword>
<dbReference type="PROSITE" id="PS50943">
    <property type="entry name" value="HTH_CROC1"/>
    <property type="match status" value="1"/>
</dbReference>
<dbReference type="InterPro" id="IPR028082">
    <property type="entry name" value="Peripla_BP_I"/>
</dbReference>
<dbReference type="InterPro" id="IPR001387">
    <property type="entry name" value="Cro/C1-type_HTH"/>
</dbReference>
<dbReference type="PANTHER" id="PTHR30146:SF109">
    <property type="entry name" value="HTH-TYPE TRANSCRIPTIONAL REGULATOR GALS"/>
    <property type="match status" value="1"/>
</dbReference>
<sequence>MDNPTRPWTMQQIADAAGVSVTTVSHALSGKRPVNPQTAARIHRLIDQFQYVPDAGARRLQSGRSRTIGLAVPDISHWYFGRIARGVEDAANEADHGLVVTSTSNADPRREARCFTMLTTRAIDGLVYASSRSTAEIEQLARAARTAPLVLSDENIDSLDVPSVSTTVYEGARDAVTLLKTLGHERIVAIAGYQGLPSTLERTRALHEVFPGSLTFHGDFELASGYRIATELLAADVRFTAIFAHNDYMAIGAMQRLQEAGWRVPEDVSIIGFDDTDSATMVTPTLTTVRKDMVEVGRRSGLLLLEQLAGTPGSAQSSVLLPTELVVRGSTGPAPRAPRA</sequence>
<evidence type="ECO:0000259" key="5">
    <source>
        <dbReference type="PROSITE" id="PS50943"/>
    </source>
</evidence>